<protein>
    <submittedName>
        <fullName evidence="1">Uncharacterized protein</fullName>
    </submittedName>
</protein>
<keyword evidence="2" id="KW-1185">Reference proteome</keyword>
<dbReference type="EMBL" id="JAATJH010000007">
    <property type="protein sequence ID" value="NJC27943.1"/>
    <property type="molecule type" value="Genomic_DNA"/>
</dbReference>
<dbReference type="Proteomes" id="UP000770785">
    <property type="component" value="Unassembled WGS sequence"/>
</dbReference>
<proteinExistence type="predicted"/>
<comment type="caution">
    <text evidence="1">The sequence shown here is derived from an EMBL/GenBank/DDBJ whole genome shotgun (WGS) entry which is preliminary data.</text>
</comment>
<dbReference type="RefSeq" id="WP_168039517.1">
    <property type="nucleotide sequence ID" value="NZ_JAATJH010000007.1"/>
</dbReference>
<evidence type="ECO:0000313" key="1">
    <source>
        <dbReference type="EMBL" id="NJC27943.1"/>
    </source>
</evidence>
<gene>
    <name evidence="1" type="ORF">GGR27_003462</name>
</gene>
<evidence type="ECO:0000313" key="2">
    <source>
        <dbReference type="Proteomes" id="UP000770785"/>
    </source>
</evidence>
<name>A0ABX0XGD6_9BACT</name>
<accession>A0ABX0XGD6</accession>
<organism evidence="1 2">
    <name type="scientific">Neolewinella antarctica</name>
    <dbReference type="NCBI Taxonomy" id="442734"/>
    <lineage>
        <taxon>Bacteria</taxon>
        <taxon>Pseudomonadati</taxon>
        <taxon>Bacteroidota</taxon>
        <taxon>Saprospiria</taxon>
        <taxon>Saprospirales</taxon>
        <taxon>Lewinellaceae</taxon>
        <taxon>Neolewinella</taxon>
    </lineage>
</organism>
<reference evidence="1 2" key="1">
    <citation type="submission" date="2020-03" db="EMBL/GenBank/DDBJ databases">
        <title>Genomic Encyclopedia of Type Strains, Phase IV (KMG-IV): sequencing the most valuable type-strain genomes for metagenomic binning, comparative biology and taxonomic classification.</title>
        <authorList>
            <person name="Goeker M."/>
        </authorList>
    </citation>
    <scope>NUCLEOTIDE SEQUENCE [LARGE SCALE GENOMIC DNA]</scope>
    <source>
        <strain evidence="1 2">DSM 105096</strain>
    </source>
</reference>
<sequence length="112" mass="13264">MARLDWENDAHFMLKLFGACIKHGDDARILAWLREHGDLHNRHQAGFVLIDIVERLDQQLVQESIYFAYTNSRCIIYRKTILIHLLKLGRLPPEEPKACVYDAIRRNYKNLF</sequence>